<dbReference type="InterPro" id="IPR000702">
    <property type="entry name" value="Ribosomal_uL6-like"/>
</dbReference>
<organism evidence="4 5">
    <name type="scientific">Felis catus</name>
    <name type="common">Cat</name>
    <name type="synonym">Felis silvestris catus</name>
    <dbReference type="NCBI Taxonomy" id="9685"/>
    <lineage>
        <taxon>Eukaryota</taxon>
        <taxon>Metazoa</taxon>
        <taxon>Chordata</taxon>
        <taxon>Craniata</taxon>
        <taxon>Vertebrata</taxon>
        <taxon>Euteleostomi</taxon>
        <taxon>Mammalia</taxon>
        <taxon>Eutheria</taxon>
        <taxon>Laurasiatheria</taxon>
        <taxon>Carnivora</taxon>
        <taxon>Feliformia</taxon>
        <taxon>Felidae</taxon>
        <taxon>Felinae</taxon>
        <taxon>Felis</taxon>
    </lineage>
</organism>
<dbReference type="Gene3D" id="3.90.930.12">
    <property type="entry name" value="Ribosomal protein L6, alpha-beta domain"/>
    <property type="match status" value="1"/>
</dbReference>
<dbReference type="Ensembl" id="ENSFCTT00005079396.1">
    <property type="protein sequence ID" value="ENSFCTP00005055387.1"/>
    <property type="gene ID" value="ENSFCTG00005028178.1"/>
</dbReference>
<proteinExistence type="inferred from homology"/>
<evidence type="ECO:0000256" key="3">
    <source>
        <dbReference type="ARBA" id="ARBA00023274"/>
    </source>
</evidence>
<evidence type="ECO:0000313" key="4">
    <source>
        <dbReference type="Ensembl" id="ENSFCTP00005055387.1"/>
    </source>
</evidence>
<dbReference type="PANTHER" id="PTHR11655:SF46">
    <property type="entry name" value="LARGE RIBOSOMAL SUBUNIT PROTEIN UL6"/>
    <property type="match status" value="1"/>
</dbReference>
<accession>A0ABI8A803</accession>
<keyword evidence="2" id="KW-0689">Ribosomal protein</keyword>
<evidence type="ECO:0008006" key="6">
    <source>
        <dbReference type="Google" id="ProtNLM"/>
    </source>
</evidence>
<keyword evidence="5" id="KW-1185">Reference proteome</keyword>
<protein>
    <recommendedName>
        <fullName evidence="6">60S ribosomal protein L9</fullName>
    </recommendedName>
</protein>
<dbReference type="InterPro" id="IPR036789">
    <property type="entry name" value="Ribosomal_uL6-like_a/b-dom_sf"/>
</dbReference>
<dbReference type="Proteomes" id="UP000823872">
    <property type="component" value="Chromosome C1"/>
</dbReference>
<name>A0ABI8A803_FELCA</name>
<reference evidence="4" key="3">
    <citation type="submission" date="2025-09" db="UniProtKB">
        <authorList>
            <consortium name="Ensembl"/>
        </authorList>
    </citation>
    <scope>IDENTIFICATION</scope>
    <source>
        <strain evidence="4">breed Abyssinian</strain>
    </source>
</reference>
<keyword evidence="3" id="KW-0687">Ribonucleoprotein</keyword>
<dbReference type="SUPFAM" id="SSF56053">
    <property type="entry name" value="Ribosomal protein L6"/>
    <property type="match status" value="1"/>
</dbReference>
<dbReference type="GeneTree" id="ENSGT00390000015224"/>
<evidence type="ECO:0000256" key="1">
    <source>
        <dbReference type="ARBA" id="ARBA00009356"/>
    </source>
</evidence>
<comment type="similarity">
    <text evidence="1">Belongs to the universal ribosomal protein uL6 family.</text>
</comment>
<sequence>MRIILSNQTVDFQENVDVTLKRRTVIVKGPRGTLQRNFNYLNVELSLLDKKKRFRADKWWRNRKELATIPTIYSHNQGHYTGFRDEICVFSLPHQHC</sequence>
<dbReference type="PANTHER" id="PTHR11655">
    <property type="entry name" value="60S/50S RIBOSOMAL PROTEIN L6/L9"/>
    <property type="match status" value="1"/>
</dbReference>
<evidence type="ECO:0000313" key="5">
    <source>
        <dbReference type="Proteomes" id="UP000823872"/>
    </source>
</evidence>
<reference evidence="4 5" key="1">
    <citation type="submission" date="2021-02" db="EMBL/GenBank/DDBJ databases">
        <title>Safari Cat Assemblies.</title>
        <authorList>
            <person name="Bredemeyer K.R."/>
            <person name="Murphy W.J."/>
        </authorList>
    </citation>
    <scope>NUCLEOTIDE SEQUENCE [LARGE SCALE GENOMIC DNA]</scope>
</reference>
<reference evidence="4" key="2">
    <citation type="submission" date="2025-08" db="UniProtKB">
        <authorList>
            <consortium name="Ensembl"/>
        </authorList>
    </citation>
    <scope>IDENTIFICATION</scope>
    <source>
        <strain evidence="4">breed Abyssinian</strain>
    </source>
</reference>
<evidence type="ECO:0000256" key="2">
    <source>
        <dbReference type="ARBA" id="ARBA00022980"/>
    </source>
</evidence>